<evidence type="ECO:0000313" key="3">
    <source>
        <dbReference type="Proteomes" id="UP000265750"/>
    </source>
</evidence>
<evidence type="ECO:0000256" key="1">
    <source>
        <dbReference type="SAM" id="Coils"/>
    </source>
</evidence>
<reference evidence="3" key="1">
    <citation type="submission" date="2018-09" db="EMBL/GenBank/DDBJ databases">
        <authorList>
            <person name="Tuo L."/>
        </authorList>
    </citation>
    <scope>NUCLEOTIDE SEQUENCE [LARGE SCALE GENOMIC DNA]</scope>
    <source>
        <strain evidence="3">M2BS4Y-1</strain>
    </source>
</reference>
<dbReference type="RefSeq" id="WP_119537922.1">
    <property type="nucleotide sequence ID" value="NZ_QYRN01000001.1"/>
</dbReference>
<dbReference type="EMBL" id="QYRN01000001">
    <property type="protein sequence ID" value="RIY03264.1"/>
    <property type="molecule type" value="Genomic_DNA"/>
</dbReference>
<accession>A0A3A1WQA7</accession>
<dbReference type="Proteomes" id="UP000265750">
    <property type="component" value="Unassembled WGS sequence"/>
</dbReference>
<dbReference type="OrthoDB" id="8410728at2"/>
<proteinExistence type="predicted"/>
<dbReference type="AlphaFoldDB" id="A0A3A1WQA7"/>
<gene>
    <name evidence="2" type="ORF">D3218_00365</name>
</gene>
<feature type="coiled-coil region" evidence="1">
    <location>
        <begin position="53"/>
        <end position="85"/>
    </location>
</feature>
<name>A0A3A1WQA7_9HYPH</name>
<comment type="caution">
    <text evidence="2">The sequence shown here is derived from an EMBL/GenBank/DDBJ whole genome shotgun (WGS) entry which is preliminary data.</text>
</comment>
<keyword evidence="1" id="KW-0175">Coiled coil</keyword>
<protein>
    <submittedName>
        <fullName evidence="2">Uncharacterized protein</fullName>
    </submittedName>
</protein>
<evidence type="ECO:0000313" key="2">
    <source>
        <dbReference type="EMBL" id="RIY03264.1"/>
    </source>
</evidence>
<organism evidence="2 3">
    <name type="scientific">Aureimonas flava</name>
    <dbReference type="NCBI Taxonomy" id="2320271"/>
    <lineage>
        <taxon>Bacteria</taxon>
        <taxon>Pseudomonadati</taxon>
        <taxon>Pseudomonadota</taxon>
        <taxon>Alphaproteobacteria</taxon>
        <taxon>Hyphomicrobiales</taxon>
        <taxon>Aurantimonadaceae</taxon>
        <taxon>Aureimonas</taxon>
    </lineage>
</organism>
<keyword evidence="3" id="KW-1185">Reference proteome</keyword>
<sequence>MAPIAAALTPLFSGIGSAVTGITGALGGAGAIGSTIGSILAGTATLMSVSASKGAAEIEATNLELQAKDQEAQRATETLAGIERRTSIKREMMTAIGEQSTAYAASGVDLSFGTPLQAREEAFRQADLGMETATGTERSRIARLEERASNLRSQATSTRRAAKAQGAAQILTGASRFLSRG</sequence>